<evidence type="ECO:0000259" key="9">
    <source>
        <dbReference type="Pfam" id="PF21478"/>
    </source>
</evidence>
<dbReference type="AlphaFoldDB" id="A0AAD4LNT7"/>
<dbReference type="NCBIfam" id="TIGR00461">
    <property type="entry name" value="gcvP"/>
    <property type="match status" value="1"/>
</dbReference>
<dbReference type="PANTHER" id="PTHR11773:SF1">
    <property type="entry name" value="GLYCINE DEHYDROGENASE (DECARBOXYLATING), MITOCHONDRIAL"/>
    <property type="match status" value="1"/>
</dbReference>
<dbReference type="InterPro" id="IPR003437">
    <property type="entry name" value="GcvP"/>
</dbReference>
<dbReference type="Pfam" id="PF02347">
    <property type="entry name" value="GDC-P"/>
    <property type="match status" value="2"/>
</dbReference>
<evidence type="ECO:0000313" key="10">
    <source>
        <dbReference type="EMBL" id="KAH8997352.1"/>
    </source>
</evidence>
<dbReference type="FunFam" id="3.90.1150.10:FF:000097">
    <property type="entry name" value="Glycine cleavage system P protein"/>
    <property type="match status" value="1"/>
</dbReference>
<dbReference type="GO" id="GO:0004375">
    <property type="term" value="F:glycine dehydrogenase (decarboxylating) activity"/>
    <property type="evidence" value="ECO:0007669"/>
    <property type="project" value="UniProtKB-UniRule"/>
</dbReference>
<dbReference type="GO" id="GO:0016594">
    <property type="term" value="F:glycine binding"/>
    <property type="evidence" value="ECO:0007669"/>
    <property type="project" value="TreeGrafter"/>
</dbReference>
<evidence type="ECO:0000256" key="7">
    <source>
        <dbReference type="RuleBase" id="RU364056"/>
    </source>
</evidence>
<dbReference type="Pfam" id="PF21478">
    <property type="entry name" value="GcvP2_C"/>
    <property type="match status" value="1"/>
</dbReference>
<accession>A0AAD4LNT7</accession>
<evidence type="ECO:0000259" key="8">
    <source>
        <dbReference type="Pfam" id="PF02347"/>
    </source>
</evidence>
<comment type="subcellular location">
    <subcellularLocation>
        <location evidence="7">Mitochondrion</location>
    </subcellularLocation>
</comment>
<dbReference type="Proteomes" id="UP001201163">
    <property type="component" value="Unassembled WGS sequence"/>
</dbReference>
<comment type="cofactor">
    <cofactor evidence="1 6 7">
        <name>pyridoxal 5'-phosphate</name>
        <dbReference type="ChEBI" id="CHEBI:597326"/>
    </cofactor>
</comment>
<comment type="similarity">
    <text evidence="2 7">Belongs to the GcvP family.</text>
</comment>
<protein>
    <recommendedName>
        <fullName evidence="7">Glycine cleavage system P protein</fullName>
        <ecNumber evidence="7">1.4.4.2</ecNumber>
    </recommendedName>
</protein>
<dbReference type="InterPro" id="IPR015422">
    <property type="entry name" value="PyrdxlP-dep_Trfase_small"/>
</dbReference>
<keyword evidence="3 6" id="KW-0663">Pyridoxal phosphate</keyword>
<dbReference type="InterPro" id="IPR015421">
    <property type="entry name" value="PyrdxlP-dep_Trfase_major"/>
</dbReference>
<proteinExistence type="inferred from homology"/>
<evidence type="ECO:0000256" key="6">
    <source>
        <dbReference type="PIRSR" id="PIRSR603437-50"/>
    </source>
</evidence>
<comment type="subunit">
    <text evidence="7">The glycine cleavage system is composed of four proteins: P, T, L and H.</text>
</comment>
<dbReference type="InterPro" id="IPR049315">
    <property type="entry name" value="GDC-P_N"/>
</dbReference>
<evidence type="ECO:0000256" key="1">
    <source>
        <dbReference type="ARBA" id="ARBA00001933"/>
    </source>
</evidence>
<dbReference type="InterPro" id="IPR015424">
    <property type="entry name" value="PyrdxlP-dep_Trfase"/>
</dbReference>
<keyword evidence="11" id="KW-1185">Reference proteome</keyword>
<evidence type="ECO:0000256" key="3">
    <source>
        <dbReference type="ARBA" id="ARBA00022898"/>
    </source>
</evidence>
<gene>
    <name evidence="10" type="ORF">EDB92DRAFT_1839316</name>
</gene>
<feature type="domain" description="Glycine cleavage system P-protein N-terminal" evidence="8">
    <location>
        <begin position="46"/>
        <end position="201"/>
    </location>
</feature>
<sequence length="936" mass="102252">MATLRFPSRRCLPHGASSFLTATQRKGLATAKPPSSLFAALDTFSDRHIGPDNAEAAYMLSKLGYNSMDAFVDEVVPSKIRIPTDAISDNVIGPLSEAELLRRARLLGAENKQYKSYIGMGYHNAVVPPVILRNIMENPAWYTQYTPYQAELAQGRLESLVNFQTMIMSLTSMDIANSSLLDEATAAAEAMVMALVASNYKKTLLPFLEPGQKDLEFSWLWVTLIFAGFFSITPDLDGQVKDFRGLTESVHAAKALVAVATDLLALALLKPPGEWGADIAFGNSARFGVPAGYGGPHAAFFAKMPGRIIGRSRDAHGLPAYRLALQTREQHIRREKATSNICTSQALLANMAAMYAVYHGPEGLRRISNKVHGLTQLLKEIVERFGYRAIHQHFFDTLMLDSLHSAAAKAGINLRIVDDKHVGVTLDESVGPIDFLRIVNAFAASVGAPISTAENLPTSNRSSAIPESIRRTSDYLPSSEMLRYIHHLQSKDLSLVHSMTPLGSCTMKLNSTSSMIPLTWPEFSAVHPFVPLEQVKGYSKIIGDLETYLCKVTGFHACSLQPNSGAAGEYAGLSVIRAYHESRGEGHRDICLIPVSAHGTNPASAMMAGLKVVPVKSLQDGSLDLVDLKEKAEKHSDNLAAFMVRLAEVHITYPSTFGVFEDGANLNAKIGLTNPATCGGDVCHMNLHKTFAIPHGGGGPGMGPICVAEHLAPFLPSHPIVPTGGERPIDAVSAAPWGSASILFISWAYIKMLGGQGLVDSSKIALLSANYMAHRLSGHYSLRYKNANGRVAHELLIDFAEFDKSAGLKVTDFAKRLQDYGFHPPTVSWPISTCMLIEPTESESLEEIDRFCDAMINIRHEAEEVMTGKQPRDNNVLKNAPHPMSVIALSEEEWKRFPIHVSRPLIPLPWLRERKFWPTVSRCDCPSVEESAHEDA</sequence>
<evidence type="ECO:0000256" key="4">
    <source>
        <dbReference type="ARBA" id="ARBA00023002"/>
    </source>
</evidence>
<dbReference type="Gene3D" id="3.90.1150.10">
    <property type="entry name" value="Aspartate Aminotransferase, domain 1"/>
    <property type="match status" value="1"/>
</dbReference>
<dbReference type="PANTHER" id="PTHR11773">
    <property type="entry name" value="GLYCINE DEHYDROGENASE, DECARBOXYLATING"/>
    <property type="match status" value="1"/>
</dbReference>
<feature type="modified residue" description="N6-(pyridoxal phosphate)lysine" evidence="6">
    <location>
        <position position="689"/>
    </location>
</feature>
<dbReference type="SUPFAM" id="SSF53383">
    <property type="entry name" value="PLP-dependent transferases"/>
    <property type="match status" value="2"/>
</dbReference>
<keyword evidence="4 7" id="KW-0560">Oxidoreductase</keyword>
<dbReference type="GO" id="GO:0019464">
    <property type="term" value="P:glycine decarboxylation via glycine cleavage system"/>
    <property type="evidence" value="ECO:0007669"/>
    <property type="project" value="TreeGrafter"/>
</dbReference>
<evidence type="ECO:0000256" key="2">
    <source>
        <dbReference type="ARBA" id="ARBA00010756"/>
    </source>
</evidence>
<dbReference type="GO" id="GO:0005960">
    <property type="term" value="C:glycine cleavage complex"/>
    <property type="evidence" value="ECO:0007669"/>
    <property type="project" value="TreeGrafter"/>
</dbReference>
<evidence type="ECO:0000256" key="5">
    <source>
        <dbReference type="ARBA" id="ARBA00049026"/>
    </source>
</evidence>
<evidence type="ECO:0000313" key="11">
    <source>
        <dbReference type="Proteomes" id="UP001201163"/>
    </source>
</evidence>
<feature type="domain" description="Glycine dehydrogenase C-terminal" evidence="9">
    <location>
        <begin position="762"/>
        <end position="882"/>
    </location>
</feature>
<dbReference type="GO" id="GO:0030170">
    <property type="term" value="F:pyridoxal phosphate binding"/>
    <property type="evidence" value="ECO:0007669"/>
    <property type="project" value="TreeGrafter"/>
</dbReference>
<dbReference type="InterPro" id="IPR049316">
    <property type="entry name" value="GDC-P_C"/>
</dbReference>
<comment type="caution">
    <text evidence="10">The sequence shown here is derived from an EMBL/GenBank/DDBJ whole genome shotgun (WGS) entry which is preliminary data.</text>
</comment>
<reference evidence="10" key="1">
    <citation type="submission" date="2022-01" db="EMBL/GenBank/DDBJ databases">
        <title>Comparative genomics reveals a dynamic genome evolution in the ectomycorrhizal milk-cap (Lactarius) mushrooms.</title>
        <authorList>
            <consortium name="DOE Joint Genome Institute"/>
            <person name="Lebreton A."/>
            <person name="Tang N."/>
            <person name="Kuo A."/>
            <person name="LaButti K."/>
            <person name="Drula E."/>
            <person name="Barry K."/>
            <person name="Clum A."/>
            <person name="Lipzen A."/>
            <person name="Mousain D."/>
            <person name="Ng V."/>
            <person name="Wang R."/>
            <person name="Wang X."/>
            <person name="Dai Y."/>
            <person name="Henrissat B."/>
            <person name="Grigoriev I.V."/>
            <person name="Guerin-Laguette A."/>
            <person name="Yu F."/>
            <person name="Martin F.M."/>
        </authorList>
    </citation>
    <scope>NUCLEOTIDE SEQUENCE</scope>
    <source>
        <strain evidence="10">QP</strain>
    </source>
</reference>
<keyword evidence="7" id="KW-0496">Mitochondrion</keyword>
<keyword evidence="7" id="KW-0809">Transit peptide</keyword>
<organism evidence="10 11">
    <name type="scientific">Lactarius akahatsu</name>
    <dbReference type="NCBI Taxonomy" id="416441"/>
    <lineage>
        <taxon>Eukaryota</taxon>
        <taxon>Fungi</taxon>
        <taxon>Dikarya</taxon>
        <taxon>Basidiomycota</taxon>
        <taxon>Agaricomycotina</taxon>
        <taxon>Agaricomycetes</taxon>
        <taxon>Russulales</taxon>
        <taxon>Russulaceae</taxon>
        <taxon>Lactarius</taxon>
    </lineage>
</organism>
<feature type="domain" description="Glycine cleavage system P-protein N-terminal" evidence="8">
    <location>
        <begin position="229"/>
        <end position="440"/>
    </location>
</feature>
<comment type="function">
    <text evidence="7">The glycine cleavage system catalyzes the degradation of glycine.</text>
</comment>
<comment type="catalytic activity">
    <reaction evidence="5 7">
        <text>N(6)-[(R)-lipoyl]-L-lysyl-[glycine-cleavage complex H protein] + glycine + H(+) = N(6)-[(R)-S(8)-aminomethyldihydrolipoyl]-L-lysyl-[glycine-cleavage complex H protein] + CO2</text>
        <dbReference type="Rhea" id="RHEA:24304"/>
        <dbReference type="Rhea" id="RHEA-COMP:10494"/>
        <dbReference type="Rhea" id="RHEA-COMP:10495"/>
        <dbReference type="ChEBI" id="CHEBI:15378"/>
        <dbReference type="ChEBI" id="CHEBI:16526"/>
        <dbReference type="ChEBI" id="CHEBI:57305"/>
        <dbReference type="ChEBI" id="CHEBI:83099"/>
        <dbReference type="ChEBI" id="CHEBI:83143"/>
        <dbReference type="EC" id="1.4.4.2"/>
    </reaction>
</comment>
<dbReference type="InterPro" id="IPR020581">
    <property type="entry name" value="GDC_P"/>
</dbReference>
<dbReference type="GO" id="GO:0005739">
    <property type="term" value="C:mitochondrion"/>
    <property type="evidence" value="ECO:0007669"/>
    <property type="project" value="UniProtKB-SubCell"/>
</dbReference>
<dbReference type="EMBL" id="JAKELL010000007">
    <property type="protein sequence ID" value="KAH8997352.1"/>
    <property type="molecule type" value="Genomic_DNA"/>
</dbReference>
<dbReference type="Gene3D" id="3.40.640.10">
    <property type="entry name" value="Type I PLP-dependent aspartate aminotransferase-like (Major domain)"/>
    <property type="match status" value="3"/>
</dbReference>
<name>A0AAD4LNT7_9AGAM</name>
<dbReference type="EC" id="1.4.4.2" evidence="7"/>